<dbReference type="Proteomes" id="UP001610444">
    <property type="component" value="Unassembled WGS sequence"/>
</dbReference>
<comment type="caution">
    <text evidence="1">The sequence shown here is derived from an EMBL/GenBank/DDBJ whole genome shotgun (WGS) entry which is preliminary data.</text>
</comment>
<dbReference type="GeneID" id="98162694"/>
<evidence type="ECO:0000313" key="2">
    <source>
        <dbReference type="Proteomes" id="UP001610444"/>
    </source>
</evidence>
<keyword evidence="2" id="KW-1185">Reference proteome</keyword>
<proteinExistence type="predicted"/>
<accession>A0ABR4J6Q2</accession>
<reference evidence="1 2" key="1">
    <citation type="submission" date="2024-07" db="EMBL/GenBank/DDBJ databases">
        <title>Section-level genome sequencing and comparative genomics of Aspergillus sections Usti and Cavernicolus.</title>
        <authorList>
            <consortium name="Lawrence Berkeley National Laboratory"/>
            <person name="Nybo J.L."/>
            <person name="Vesth T.C."/>
            <person name="Theobald S."/>
            <person name="Frisvad J.C."/>
            <person name="Larsen T.O."/>
            <person name="Kjaerboelling I."/>
            <person name="Rothschild-Mancinelli K."/>
            <person name="Lyhne E.K."/>
            <person name="Kogle M.E."/>
            <person name="Barry K."/>
            <person name="Clum A."/>
            <person name="Na H."/>
            <person name="Ledsgaard L."/>
            <person name="Lin J."/>
            <person name="Lipzen A."/>
            <person name="Kuo A."/>
            <person name="Riley R."/>
            <person name="Mondo S."/>
            <person name="LaButti K."/>
            <person name="Haridas S."/>
            <person name="Pangalinan J."/>
            <person name="Salamov A.A."/>
            <person name="Simmons B.A."/>
            <person name="Magnuson J.K."/>
            <person name="Chen J."/>
            <person name="Drula E."/>
            <person name="Henrissat B."/>
            <person name="Wiebenga A."/>
            <person name="Lubbers R.J."/>
            <person name="Gomes A.C."/>
            <person name="Macurrencykelacurrency M.R."/>
            <person name="Stajich J."/>
            <person name="Grigoriev I.V."/>
            <person name="Mortensen U.H."/>
            <person name="De vries R.P."/>
            <person name="Baker S.E."/>
            <person name="Andersen M.R."/>
        </authorList>
    </citation>
    <scope>NUCLEOTIDE SEQUENCE [LARGE SCALE GENOMIC DNA]</scope>
    <source>
        <strain evidence="1 2">CBS 756.74</strain>
    </source>
</reference>
<gene>
    <name evidence="1" type="ORF">BJX68DRAFT_273718</name>
</gene>
<sequence>MDRCLLSLLPCLLLPLRGLNVVLVILASGHQYLLLLLPPHSSAAPATAAPTGGLSPTPQAAITAVQLARAIHEDGDVRGLRVEYREYLAPPPLDTPRSQARAINYVVILVISPALAALRAYNKRTPSLALSSLLEEATSSMVLATELVGVF</sequence>
<dbReference type="RefSeq" id="XP_070891838.1">
    <property type="nucleotide sequence ID" value="XM_071047530.1"/>
</dbReference>
<dbReference type="EMBL" id="JBFXLR010000150">
    <property type="protein sequence ID" value="KAL2835735.1"/>
    <property type="molecule type" value="Genomic_DNA"/>
</dbReference>
<protein>
    <submittedName>
        <fullName evidence="1">Uncharacterized protein</fullName>
    </submittedName>
</protein>
<organism evidence="1 2">
    <name type="scientific">Aspergillus pseudodeflectus</name>
    <dbReference type="NCBI Taxonomy" id="176178"/>
    <lineage>
        <taxon>Eukaryota</taxon>
        <taxon>Fungi</taxon>
        <taxon>Dikarya</taxon>
        <taxon>Ascomycota</taxon>
        <taxon>Pezizomycotina</taxon>
        <taxon>Eurotiomycetes</taxon>
        <taxon>Eurotiomycetidae</taxon>
        <taxon>Eurotiales</taxon>
        <taxon>Aspergillaceae</taxon>
        <taxon>Aspergillus</taxon>
        <taxon>Aspergillus subgen. Nidulantes</taxon>
    </lineage>
</organism>
<name>A0ABR4J6Q2_9EURO</name>
<evidence type="ECO:0000313" key="1">
    <source>
        <dbReference type="EMBL" id="KAL2835735.1"/>
    </source>
</evidence>